<evidence type="ECO:0000256" key="1">
    <source>
        <dbReference type="ARBA" id="ARBA00004651"/>
    </source>
</evidence>
<dbReference type="Pfam" id="PF10035">
    <property type="entry name" value="DUF2179"/>
    <property type="match status" value="1"/>
</dbReference>
<evidence type="ECO:0000313" key="10">
    <source>
        <dbReference type="Proteomes" id="UP001299220"/>
    </source>
</evidence>
<dbReference type="InterPro" id="IPR019264">
    <property type="entry name" value="DUF2179"/>
</dbReference>
<feature type="compositionally biased region" description="Basic and acidic residues" evidence="6">
    <location>
        <begin position="316"/>
        <end position="325"/>
    </location>
</feature>
<comment type="caution">
    <text evidence="9">The sequence shown here is derived from an EMBL/GenBank/DDBJ whole genome shotgun (WGS) entry which is preliminary data.</text>
</comment>
<name>A0ABS9CLA3_9FIRM</name>
<gene>
    <name evidence="9" type="ORF">JQM67_04795</name>
</gene>
<dbReference type="Pfam" id="PF02588">
    <property type="entry name" value="YitT_membrane"/>
    <property type="match status" value="1"/>
</dbReference>
<dbReference type="Gene3D" id="3.30.70.120">
    <property type="match status" value="1"/>
</dbReference>
<evidence type="ECO:0000256" key="6">
    <source>
        <dbReference type="SAM" id="MobiDB-lite"/>
    </source>
</evidence>
<organism evidence="9 10">
    <name type="scientific">Anaeromassilibacillus senegalensis</name>
    <dbReference type="NCBI Taxonomy" id="1673717"/>
    <lineage>
        <taxon>Bacteria</taxon>
        <taxon>Bacillati</taxon>
        <taxon>Bacillota</taxon>
        <taxon>Clostridia</taxon>
        <taxon>Eubacteriales</taxon>
        <taxon>Acutalibacteraceae</taxon>
        <taxon>Anaeromassilibacillus</taxon>
    </lineage>
</organism>
<dbReference type="RefSeq" id="WP_235322936.1">
    <property type="nucleotide sequence ID" value="NZ_JAFBIT010000001.1"/>
</dbReference>
<proteinExistence type="predicted"/>
<keyword evidence="10" id="KW-1185">Reference proteome</keyword>
<dbReference type="PANTHER" id="PTHR33545:SF9">
    <property type="entry name" value="UPF0750 MEMBRANE PROTEIN YITE"/>
    <property type="match status" value="1"/>
</dbReference>
<evidence type="ECO:0000256" key="5">
    <source>
        <dbReference type="ARBA" id="ARBA00023136"/>
    </source>
</evidence>
<accession>A0ABS9CLA3</accession>
<dbReference type="CDD" id="cd16380">
    <property type="entry name" value="YitT_C"/>
    <property type="match status" value="1"/>
</dbReference>
<sequence length="325" mass="35293">MNENKWMQKVRGFVLDVLFMVAGSIIYAVGVNGFTAPNNIAPGGVTGIATMLNYLFGTPIGTVILLINIPIVIWAIVEIGYKLVAKTSLAILLNSIAIDVVALFMPEYHGDPLIITLIAGVCEGVGLSLVFMRGATTGGTDMIARLLNHRLRHLSMGKLMLALDGCIVVASAFVFQSIESAVYACIVIFVSTQIIDAILYGTDVGNGKMFFIISQKNEEIAQRILTELDRGVTFLKSRGGYLKQEGEMLFCAVRRFEVFRISEIIRETDPDAFVIVGDAGEIAGEGFKPVRSDDRTLSEIMQSLRKGRSGGTTEENTEKGKADGR</sequence>
<dbReference type="PANTHER" id="PTHR33545">
    <property type="entry name" value="UPF0750 MEMBRANE PROTEIN YITT-RELATED"/>
    <property type="match status" value="1"/>
</dbReference>
<reference evidence="9 10" key="1">
    <citation type="submission" date="2020-12" db="EMBL/GenBank/DDBJ databases">
        <title>Whole genome sequences of gut porcine anaerobes.</title>
        <authorList>
            <person name="Kubasova T."/>
            <person name="Jahodarova E."/>
            <person name="Rychlik I."/>
        </authorList>
    </citation>
    <scope>NUCLEOTIDE SEQUENCE [LARGE SCALE GENOMIC DNA]</scope>
    <source>
        <strain evidence="9 10">An867</strain>
    </source>
</reference>
<feature type="region of interest" description="Disordered" evidence="6">
    <location>
        <begin position="293"/>
        <end position="325"/>
    </location>
</feature>
<keyword evidence="3 7" id="KW-0812">Transmembrane</keyword>
<keyword evidence="4 7" id="KW-1133">Transmembrane helix</keyword>
<evidence type="ECO:0000256" key="4">
    <source>
        <dbReference type="ARBA" id="ARBA00022989"/>
    </source>
</evidence>
<feature type="domain" description="DUF2179" evidence="8">
    <location>
        <begin position="230"/>
        <end position="284"/>
    </location>
</feature>
<evidence type="ECO:0000256" key="7">
    <source>
        <dbReference type="SAM" id="Phobius"/>
    </source>
</evidence>
<feature type="transmembrane region" description="Helical" evidence="7">
    <location>
        <begin position="12"/>
        <end position="34"/>
    </location>
</feature>
<dbReference type="InterPro" id="IPR015867">
    <property type="entry name" value="N-reg_PII/ATP_PRibTrfase_C"/>
</dbReference>
<feature type="transmembrane region" description="Helical" evidence="7">
    <location>
        <begin position="181"/>
        <end position="200"/>
    </location>
</feature>
<protein>
    <submittedName>
        <fullName evidence="9">YitT family protein</fullName>
    </submittedName>
</protein>
<evidence type="ECO:0000313" key="9">
    <source>
        <dbReference type="EMBL" id="MCF2651911.1"/>
    </source>
</evidence>
<comment type="subcellular location">
    <subcellularLocation>
        <location evidence="1">Cell membrane</location>
        <topology evidence="1">Multi-pass membrane protein</topology>
    </subcellularLocation>
</comment>
<dbReference type="PIRSF" id="PIRSF006483">
    <property type="entry name" value="Membrane_protein_YitT"/>
    <property type="match status" value="1"/>
</dbReference>
<dbReference type="EMBL" id="JAFBIT010000001">
    <property type="protein sequence ID" value="MCF2651911.1"/>
    <property type="molecule type" value="Genomic_DNA"/>
</dbReference>
<evidence type="ECO:0000256" key="3">
    <source>
        <dbReference type="ARBA" id="ARBA00022692"/>
    </source>
</evidence>
<keyword evidence="2" id="KW-1003">Cell membrane</keyword>
<keyword evidence="5 7" id="KW-0472">Membrane</keyword>
<feature type="transmembrane region" description="Helical" evidence="7">
    <location>
        <begin position="89"/>
        <end position="106"/>
    </location>
</feature>
<feature type="transmembrane region" description="Helical" evidence="7">
    <location>
        <begin position="156"/>
        <end position="175"/>
    </location>
</feature>
<evidence type="ECO:0000259" key="8">
    <source>
        <dbReference type="Pfam" id="PF10035"/>
    </source>
</evidence>
<feature type="transmembrane region" description="Helical" evidence="7">
    <location>
        <begin position="112"/>
        <end position="135"/>
    </location>
</feature>
<evidence type="ECO:0000256" key="2">
    <source>
        <dbReference type="ARBA" id="ARBA00022475"/>
    </source>
</evidence>
<dbReference type="InterPro" id="IPR051461">
    <property type="entry name" value="UPF0750_membrane"/>
</dbReference>
<dbReference type="InterPro" id="IPR003740">
    <property type="entry name" value="YitT"/>
</dbReference>
<dbReference type="Proteomes" id="UP001299220">
    <property type="component" value="Unassembled WGS sequence"/>
</dbReference>
<feature type="transmembrane region" description="Helical" evidence="7">
    <location>
        <begin position="54"/>
        <end position="77"/>
    </location>
</feature>